<proteinExistence type="predicted"/>
<organism evidence="1 2">
    <name type="scientific">Streptomyces cinnamoneus</name>
    <name type="common">Streptoverticillium cinnamoneum</name>
    <dbReference type="NCBI Taxonomy" id="53446"/>
    <lineage>
        <taxon>Bacteria</taxon>
        <taxon>Bacillati</taxon>
        <taxon>Actinomycetota</taxon>
        <taxon>Actinomycetes</taxon>
        <taxon>Kitasatosporales</taxon>
        <taxon>Streptomycetaceae</taxon>
        <taxon>Streptomyces</taxon>
        <taxon>Streptomyces cinnamoneus group</taxon>
    </lineage>
</organism>
<dbReference type="AlphaFoldDB" id="A0A918WN66"/>
<dbReference type="RefSeq" id="WP_190111155.1">
    <property type="nucleotide sequence ID" value="NZ_BMVB01000013.1"/>
</dbReference>
<comment type="caution">
    <text evidence="1">The sequence shown here is derived from an EMBL/GenBank/DDBJ whole genome shotgun (WGS) entry which is preliminary data.</text>
</comment>
<protein>
    <submittedName>
        <fullName evidence="1">Uncharacterized protein</fullName>
    </submittedName>
</protein>
<gene>
    <name evidence="1" type="ORF">GCM10010507_39370</name>
</gene>
<reference evidence="1" key="1">
    <citation type="journal article" date="2014" name="Int. J. Syst. Evol. Microbiol.">
        <title>Complete genome sequence of Corynebacterium casei LMG S-19264T (=DSM 44701T), isolated from a smear-ripened cheese.</title>
        <authorList>
            <consortium name="US DOE Joint Genome Institute (JGI-PGF)"/>
            <person name="Walter F."/>
            <person name="Albersmeier A."/>
            <person name="Kalinowski J."/>
            <person name="Ruckert C."/>
        </authorList>
    </citation>
    <scope>NUCLEOTIDE SEQUENCE</scope>
    <source>
        <strain evidence="1">JCM 4633</strain>
    </source>
</reference>
<dbReference type="EMBL" id="BMVB01000013">
    <property type="protein sequence ID" value="GHC58744.1"/>
    <property type="molecule type" value="Genomic_DNA"/>
</dbReference>
<evidence type="ECO:0000313" key="2">
    <source>
        <dbReference type="Proteomes" id="UP000646244"/>
    </source>
</evidence>
<dbReference type="Proteomes" id="UP000646244">
    <property type="component" value="Unassembled WGS sequence"/>
</dbReference>
<sequence>MGGTRREQDDDVLQRLRRHGHGAGMSLFPSESYGADLPPERVPVGQAACPKCDVRPIKLAGARTWLCLACYAAEYRDLARQAGRSQRFGPALIAGPQCPVCGGSDVDANGRLWWCVPCQMVQRVRN</sequence>
<accession>A0A918WN66</accession>
<name>A0A918WN66_STRCJ</name>
<evidence type="ECO:0000313" key="1">
    <source>
        <dbReference type="EMBL" id="GHC58744.1"/>
    </source>
</evidence>
<reference evidence="1" key="2">
    <citation type="submission" date="2020-09" db="EMBL/GenBank/DDBJ databases">
        <authorList>
            <person name="Sun Q."/>
            <person name="Ohkuma M."/>
        </authorList>
    </citation>
    <scope>NUCLEOTIDE SEQUENCE</scope>
    <source>
        <strain evidence="1">JCM 4633</strain>
    </source>
</reference>